<feature type="region of interest" description="Disordered" evidence="6">
    <location>
        <begin position="99"/>
        <end position="131"/>
    </location>
</feature>
<dbReference type="InterPro" id="IPR001471">
    <property type="entry name" value="AP2/ERF_dom"/>
</dbReference>
<evidence type="ECO:0000256" key="5">
    <source>
        <dbReference type="ARBA" id="ARBA00023242"/>
    </source>
</evidence>
<feature type="domain" description="AP2/ERF" evidence="7">
    <location>
        <begin position="6"/>
        <end position="63"/>
    </location>
</feature>
<keyword evidence="9" id="KW-1185">Reference proteome</keyword>
<name>A0A9D4ZIK1_ADICA</name>
<evidence type="ECO:0000256" key="3">
    <source>
        <dbReference type="ARBA" id="ARBA00023125"/>
    </source>
</evidence>
<dbReference type="PROSITE" id="PS51032">
    <property type="entry name" value="AP2_ERF"/>
    <property type="match status" value="1"/>
</dbReference>
<accession>A0A9D4ZIK1</accession>
<reference evidence="8" key="1">
    <citation type="submission" date="2021-01" db="EMBL/GenBank/DDBJ databases">
        <title>Adiantum capillus-veneris genome.</title>
        <authorList>
            <person name="Fang Y."/>
            <person name="Liao Q."/>
        </authorList>
    </citation>
    <scope>NUCLEOTIDE SEQUENCE</scope>
    <source>
        <strain evidence="8">H3</strain>
        <tissue evidence="8">Leaf</tissue>
    </source>
</reference>
<dbReference type="PANTHER" id="PTHR31194">
    <property type="entry name" value="SHN SHINE , DNA BINDING / TRANSCRIPTION FACTOR"/>
    <property type="match status" value="1"/>
</dbReference>
<evidence type="ECO:0000256" key="4">
    <source>
        <dbReference type="ARBA" id="ARBA00023163"/>
    </source>
</evidence>
<dbReference type="PANTHER" id="PTHR31194:SF192">
    <property type="entry name" value="OS02G0797100 PROTEIN"/>
    <property type="match status" value="1"/>
</dbReference>
<keyword evidence="3" id="KW-0238">DNA-binding</keyword>
<evidence type="ECO:0000256" key="6">
    <source>
        <dbReference type="SAM" id="MobiDB-lite"/>
    </source>
</evidence>
<dbReference type="OrthoDB" id="1920676at2759"/>
<organism evidence="8 9">
    <name type="scientific">Adiantum capillus-veneris</name>
    <name type="common">Maidenhair fern</name>
    <dbReference type="NCBI Taxonomy" id="13818"/>
    <lineage>
        <taxon>Eukaryota</taxon>
        <taxon>Viridiplantae</taxon>
        <taxon>Streptophyta</taxon>
        <taxon>Embryophyta</taxon>
        <taxon>Tracheophyta</taxon>
        <taxon>Polypodiopsida</taxon>
        <taxon>Polypodiidae</taxon>
        <taxon>Polypodiales</taxon>
        <taxon>Pteridineae</taxon>
        <taxon>Pteridaceae</taxon>
        <taxon>Vittarioideae</taxon>
        <taxon>Adiantum</taxon>
    </lineage>
</organism>
<dbReference type="InterPro" id="IPR016177">
    <property type="entry name" value="DNA-bd_dom_sf"/>
</dbReference>
<dbReference type="GO" id="GO:0003700">
    <property type="term" value="F:DNA-binding transcription factor activity"/>
    <property type="evidence" value="ECO:0007669"/>
    <property type="project" value="InterPro"/>
</dbReference>
<proteinExistence type="predicted"/>
<dbReference type="Proteomes" id="UP000886520">
    <property type="component" value="Chromosome 8"/>
</dbReference>
<comment type="subcellular location">
    <subcellularLocation>
        <location evidence="1">Nucleus</location>
    </subcellularLocation>
</comment>
<sequence>MARPQRFRGVRQRHWGSWVSEIRHPLLKTRVWLGTFETAEDAARAYDEAARLMCGPRARTNFPLDPKAPPAKSLLSATLIGKLQRCYVASLDQQQQAQQATMASGRGSAAATAPSCASPTPNHMQTPGRKASAGQSFTCLRLDPEKSNLGIWHEKKPAGGNRPSESNWVLTVQLDNQLPKSKPLQLSQLTAASGMTSLVQAATTVPALAQFRDDSAGPKNVASPTLSNSHEAMCQPRATVPSGCHFHCGVLQERSPAEYRPAMNVCKQELIDERGIEQQLLYQYNARIMEPHHHYNDSCQTHNDNMGSVVTAATPLQLAGPALSSSASSSCSEDQIAAAQMIEELLRGYIALPAMQQAPSPCCSAASSSTSCDHHSHISAMTNPSFLHELSSAFASFHSNNNVEHLPSYTNIDSLDASCLGFTSQQYLKEEFPSFNPSIISYERSDQPLTICDWDL</sequence>
<evidence type="ECO:0000313" key="9">
    <source>
        <dbReference type="Proteomes" id="UP000886520"/>
    </source>
</evidence>
<dbReference type="Gene3D" id="3.30.730.10">
    <property type="entry name" value="AP2/ERF domain"/>
    <property type="match status" value="1"/>
</dbReference>
<dbReference type="EMBL" id="JABFUD020000008">
    <property type="protein sequence ID" value="KAI5076943.1"/>
    <property type="molecule type" value="Genomic_DNA"/>
</dbReference>
<evidence type="ECO:0000256" key="2">
    <source>
        <dbReference type="ARBA" id="ARBA00023015"/>
    </source>
</evidence>
<protein>
    <recommendedName>
        <fullName evidence="7">AP2/ERF domain-containing protein</fullName>
    </recommendedName>
</protein>
<dbReference type="GO" id="GO:0003677">
    <property type="term" value="F:DNA binding"/>
    <property type="evidence" value="ECO:0007669"/>
    <property type="project" value="UniProtKB-KW"/>
</dbReference>
<keyword evidence="4" id="KW-0804">Transcription</keyword>
<comment type="caution">
    <text evidence="8">The sequence shown here is derived from an EMBL/GenBank/DDBJ whole genome shotgun (WGS) entry which is preliminary data.</text>
</comment>
<dbReference type="CDD" id="cd00018">
    <property type="entry name" value="AP2"/>
    <property type="match status" value="1"/>
</dbReference>
<dbReference type="FunFam" id="3.30.730.10:FF:000001">
    <property type="entry name" value="Ethylene-responsive transcription factor 2"/>
    <property type="match status" value="1"/>
</dbReference>
<dbReference type="GO" id="GO:0005634">
    <property type="term" value="C:nucleus"/>
    <property type="evidence" value="ECO:0007669"/>
    <property type="project" value="UniProtKB-SubCell"/>
</dbReference>
<evidence type="ECO:0000313" key="8">
    <source>
        <dbReference type="EMBL" id="KAI5076943.1"/>
    </source>
</evidence>
<dbReference type="SUPFAM" id="SSF54171">
    <property type="entry name" value="DNA-binding domain"/>
    <property type="match status" value="1"/>
</dbReference>
<dbReference type="SMART" id="SM00380">
    <property type="entry name" value="AP2"/>
    <property type="match status" value="1"/>
</dbReference>
<evidence type="ECO:0000256" key="1">
    <source>
        <dbReference type="ARBA" id="ARBA00004123"/>
    </source>
</evidence>
<dbReference type="PRINTS" id="PR00367">
    <property type="entry name" value="ETHRSPELEMNT"/>
</dbReference>
<dbReference type="Pfam" id="PF00847">
    <property type="entry name" value="AP2"/>
    <property type="match status" value="1"/>
</dbReference>
<evidence type="ECO:0000259" key="7">
    <source>
        <dbReference type="PROSITE" id="PS51032"/>
    </source>
</evidence>
<keyword evidence="2" id="KW-0805">Transcription regulation</keyword>
<keyword evidence="5" id="KW-0539">Nucleus</keyword>
<dbReference type="AlphaFoldDB" id="A0A9D4ZIK1"/>
<feature type="compositionally biased region" description="Low complexity" evidence="6">
    <location>
        <begin position="108"/>
        <end position="121"/>
    </location>
</feature>
<dbReference type="InterPro" id="IPR050913">
    <property type="entry name" value="AP2/ERF_ERF"/>
</dbReference>
<dbReference type="InterPro" id="IPR036955">
    <property type="entry name" value="AP2/ERF_dom_sf"/>
</dbReference>
<gene>
    <name evidence="8" type="ORF">GOP47_0009008</name>
</gene>